<protein>
    <submittedName>
        <fullName evidence="2">Uncharacterized protein</fullName>
    </submittedName>
</protein>
<comment type="caution">
    <text evidence="2">The sequence shown here is derived from an EMBL/GenBank/DDBJ whole genome shotgun (WGS) entry which is preliminary data.</text>
</comment>
<dbReference type="EMBL" id="JAERSF010000004">
    <property type="protein sequence ID" value="MBL0739139.1"/>
    <property type="molecule type" value="Genomic_DNA"/>
</dbReference>
<dbReference type="RefSeq" id="WP_202006151.1">
    <property type="nucleotide sequence ID" value="NZ_JAERSF010000004.1"/>
</dbReference>
<feature type="signal peptide" evidence="1">
    <location>
        <begin position="1"/>
        <end position="18"/>
    </location>
</feature>
<accession>A0ABS1KI19</accession>
<sequence length="318" mass="35664">MKKLIALFLGLTILSCSSEDQVTQDTVSSKETSAPVLDGKMLSFKNEESFVKEYSSLALLNSEELKKWASSKKLNSLLESSNNSDGLEEDVVPESRLVYSDALKTVLNSDAKVKIGDKIVWLNELTFYMLTEEDKNKSSEELLSLKNKLQVYGQITGFSKSNESLTGKNLFPNENRIKTFASEEMNYSGSRLRHVVDLFNETIYLNDKLQSSKMFIRSILQYRSCSTWRCTWKEAANQRNLTSDFSSSPASVAWSAPHIYTYTAISGTQTILLSSWSQPPTPTNPDFWYPNFAISGPLVCTLVVVAPAPSVSINLSWY</sequence>
<evidence type="ECO:0000256" key="1">
    <source>
        <dbReference type="SAM" id="SignalP"/>
    </source>
</evidence>
<organism evidence="2 3">
    <name type="scientific">Flavobacterium tagetis</name>
    <dbReference type="NCBI Taxonomy" id="2801336"/>
    <lineage>
        <taxon>Bacteria</taxon>
        <taxon>Pseudomonadati</taxon>
        <taxon>Bacteroidota</taxon>
        <taxon>Flavobacteriia</taxon>
        <taxon>Flavobacteriales</taxon>
        <taxon>Flavobacteriaceae</taxon>
        <taxon>Flavobacterium</taxon>
    </lineage>
</organism>
<dbReference type="PROSITE" id="PS51257">
    <property type="entry name" value="PROKAR_LIPOPROTEIN"/>
    <property type="match status" value="1"/>
</dbReference>
<evidence type="ECO:0000313" key="2">
    <source>
        <dbReference type="EMBL" id="MBL0739139.1"/>
    </source>
</evidence>
<name>A0ABS1KI19_9FLAO</name>
<evidence type="ECO:0000313" key="3">
    <source>
        <dbReference type="Proteomes" id="UP000603728"/>
    </source>
</evidence>
<proteinExistence type="predicted"/>
<dbReference type="Proteomes" id="UP000603728">
    <property type="component" value="Unassembled WGS sequence"/>
</dbReference>
<feature type="chain" id="PRO_5047407250" evidence="1">
    <location>
        <begin position="19"/>
        <end position="318"/>
    </location>
</feature>
<keyword evidence="3" id="KW-1185">Reference proteome</keyword>
<keyword evidence="1" id="KW-0732">Signal</keyword>
<reference evidence="2 3" key="1">
    <citation type="submission" date="2021-01" db="EMBL/GenBank/DDBJ databases">
        <title>Genome seq and assembly of Flavobacterium sp. GN10.</title>
        <authorList>
            <person name="Chhetri G."/>
        </authorList>
    </citation>
    <scope>NUCLEOTIDE SEQUENCE [LARGE SCALE GENOMIC DNA]</scope>
    <source>
        <strain evidence="2 3">GN10</strain>
    </source>
</reference>
<gene>
    <name evidence="2" type="ORF">JI750_19770</name>
</gene>